<keyword evidence="3" id="KW-1185">Reference proteome</keyword>
<proteinExistence type="predicted"/>
<organism evidence="2 3">
    <name type="scientific">Marasmius tenuissimus</name>
    <dbReference type="NCBI Taxonomy" id="585030"/>
    <lineage>
        <taxon>Eukaryota</taxon>
        <taxon>Fungi</taxon>
        <taxon>Dikarya</taxon>
        <taxon>Basidiomycota</taxon>
        <taxon>Agaricomycotina</taxon>
        <taxon>Agaricomycetes</taxon>
        <taxon>Agaricomycetidae</taxon>
        <taxon>Agaricales</taxon>
        <taxon>Marasmiineae</taxon>
        <taxon>Marasmiaceae</taxon>
        <taxon>Marasmius</taxon>
    </lineage>
</organism>
<feature type="compositionally biased region" description="Low complexity" evidence="1">
    <location>
        <begin position="88"/>
        <end position="104"/>
    </location>
</feature>
<feature type="compositionally biased region" description="Low complexity" evidence="1">
    <location>
        <begin position="1"/>
        <end position="30"/>
    </location>
</feature>
<sequence>MRTKTTLTSTTKTQTRTKTSSTAKSTTLSTPISPKKPTAQTSTEEYHFTFGKHKGKPLSLVPSSYVDWCVKAGVVDQYPALKNAIEASRGNRNSRTLSSSNSGGPACEDLLFPDRKNPDPWEWDDEDLEQVKARVLVEMEDIVKQDFMRQYPPRPPKANYDEFFAQKDICEATIRIAATTSGAYQKESERDPRIEDCYDAFTGDEDEVAQCLNDVEREAGAKARKVANWLVRDKHAECIGGIEYAGGGKNQCEYSFWRDVSVEWLKHFVDQYPPRPSKAQFDGLEAGTDEETYEAVNKLLEIVEGYPSTEDVETDRRLTLQDNMITGEVWVELTDVFKKEVMKSLEEVEEVAGIGAREIANWMIRDKVDFHSSTAVVMGG</sequence>
<gene>
    <name evidence="2" type="ORF">AAF712_005269</name>
</gene>
<evidence type="ECO:0000256" key="1">
    <source>
        <dbReference type="SAM" id="MobiDB-lite"/>
    </source>
</evidence>
<feature type="region of interest" description="Disordered" evidence="1">
    <location>
        <begin position="1"/>
        <end position="41"/>
    </location>
</feature>
<reference evidence="2 3" key="1">
    <citation type="submission" date="2024-05" db="EMBL/GenBank/DDBJ databases">
        <title>A draft genome resource for the thread blight pathogen Marasmius tenuissimus strain MS-2.</title>
        <authorList>
            <person name="Yulfo-Soto G.E."/>
            <person name="Baruah I.K."/>
            <person name="Amoako-Attah I."/>
            <person name="Bukari Y."/>
            <person name="Meinhardt L.W."/>
            <person name="Bailey B.A."/>
            <person name="Cohen S.P."/>
        </authorList>
    </citation>
    <scope>NUCLEOTIDE SEQUENCE [LARGE SCALE GENOMIC DNA]</scope>
    <source>
        <strain evidence="2 3">MS-2</strain>
    </source>
</reference>
<evidence type="ECO:0000313" key="2">
    <source>
        <dbReference type="EMBL" id="KAL0067554.1"/>
    </source>
</evidence>
<feature type="region of interest" description="Disordered" evidence="1">
    <location>
        <begin position="88"/>
        <end position="123"/>
    </location>
</feature>
<evidence type="ECO:0000313" key="3">
    <source>
        <dbReference type="Proteomes" id="UP001437256"/>
    </source>
</evidence>
<accession>A0ABR3A3G3</accession>
<protein>
    <submittedName>
        <fullName evidence="2">Uncharacterized protein</fullName>
    </submittedName>
</protein>
<dbReference type="EMBL" id="JBBXMP010000024">
    <property type="protein sequence ID" value="KAL0067554.1"/>
    <property type="molecule type" value="Genomic_DNA"/>
</dbReference>
<comment type="caution">
    <text evidence="2">The sequence shown here is derived from an EMBL/GenBank/DDBJ whole genome shotgun (WGS) entry which is preliminary data.</text>
</comment>
<dbReference type="Proteomes" id="UP001437256">
    <property type="component" value="Unassembled WGS sequence"/>
</dbReference>
<name>A0ABR3A3G3_9AGAR</name>